<reference evidence="2 3" key="1">
    <citation type="journal article" date="2018" name="BMC Genomics">
        <title>Comparative genome analyses reveal sequence features reflecting distinct modes of host-adaptation between dicot and monocot powdery mildew.</title>
        <authorList>
            <person name="Wu Y."/>
            <person name="Ma X."/>
            <person name="Pan Z."/>
            <person name="Kale S.D."/>
            <person name="Song Y."/>
            <person name="King H."/>
            <person name="Zhang Q."/>
            <person name="Presley C."/>
            <person name="Deng X."/>
            <person name="Wei C.I."/>
            <person name="Xiao S."/>
        </authorList>
    </citation>
    <scope>NUCLEOTIDE SEQUENCE [LARGE SCALE GENOMIC DNA]</scope>
    <source>
        <strain evidence="2">UMSG3</strain>
    </source>
</reference>
<comment type="caution">
    <text evidence="2">The sequence shown here is derived from an EMBL/GenBank/DDBJ whole genome shotgun (WGS) entry which is preliminary data.</text>
</comment>
<evidence type="ECO:0000313" key="2">
    <source>
        <dbReference type="EMBL" id="RKF64126.1"/>
    </source>
</evidence>
<dbReference type="Proteomes" id="UP000283383">
    <property type="component" value="Unassembled WGS sequence"/>
</dbReference>
<feature type="compositionally biased region" description="Polar residues" evidence="1">
    <location>
        <begin position="1"/>
        <end position="18"/>
    </location>
</feature>
<feature type="compositionally biased region" description="Basic and acidic residues" evidence="1">
    <location>
        <begin position="21"/>
        <end position="32"/>
    </location>
</feature>
<feature type="region of interest" description="Disordered" evidence="1">
    <location>
        <begin position="1"/>
        <end position="36"/>
    </location>
</feature>
<feature type="non-terminal residue" evidence="2">
    <location>
        <position position="55"/>
    </location>
</feature>
<dbReference type="AlphaFoldDB" id="A0A420I398"/>
<evidence type="ECO:0000256" key="1">
    <source>
        <dbReference type="SAM" id="MobiDB-lite"/>
    </source>
</evidence>
<keyword evidence="3" id="KW-1185">Reference proteome</keyword>
<gene>
    <name evidence="2" type="ORF">GcM3_134013</name>
</gene>
<evidence type="ECO:0000313" key="3">
    <source>
        <dbReference type="Proteomes" id="UP000283383"/>
    </source>
</evidence>
<accession>A0A420I398</accession>
<dbReference type="EMBL" id="MCBQ01013476">
    <property type="protein sequence ID" value="RKF64126.1"/>
    <property type="molecule type" value="Genomic_DNA"/>
</dbReference>
<proteinExistence type="predicted"/>
<protein>
    <submittedName>
        <fullName evidence="2">Uncharacterized protein</fullName>
    </submittedName>
</protein>
<sequence>MTRSSRTSRPQNRSNVVENTIDEKEFEPKKEGNPSSYLDTLKFRCENMEFSHQIK</sequence>
<organism evidence="2 3">
    <name type="scientific">Golovinomyces cichoracearum</name>
    <dbReference type="NCBI Taxonomy" id="62708"/>
    <lineage>
        <taxon>Eukaryota</taxon>
        <taxon>Fungi</taxon>
        <taxon>Dikarya</taxon>
        <taxon>Ascomycota</taxon>
        <taxon>Pezizomycotina</taxon>
        <taxon>Leotiomycetes</taxon>
        <taxon>Erysiphales</taxon>
        <taxon>Erysiphaceae</taxon>
        <taxon>Golovinomyces</taxon>
    </lineage>
</organism>
<name>A0A420I398_9PEZI</name>